<comment type="caution">
    <text evidence="11">The sequence shown here is derived from an EMBL/GenBank/DDBJ whole genome shotgun (WGS) entry which is preliminary data.</text>
</comment>
<evidence type="ECO:0000256" key="8">
    <source>
        <dbReference type="RuleBase" id="RU000384"/>
    </source>
</evidence>
<evidence type="ECO:0000259" key="9">
    <source>
        <dbReference type="PROSITE" id="PS51986"/>
    </source>
</evidence>
<evidence type="ECO:0000313" key="12">
    <source>
        <dbReference type="Proteomes" id="UP000288716"/>
    </source>
</evidence>
<evidence type="ECO:0000256" key="3">
    <source>
        <dbReference type="ARBA" id="ARBA00022598"/>
    </source>
</evidence>
<evidence type="ECO:0000256" key="6">
    <source>
        <dbReference type="ARBA" id="ARBA00049436"/>
    </source>
</evidence>
<feature type="domain" description="GS catalytic" evidence="10">
    <location>
        <begin position="107"/>
        <end position="361"/>
    </location>
</feature>
<dbReference type="Proteomes" id="UP000288716">
    <property type="component" value="Unassembled WGS sequence"/>
</dbReference>
<dbReference type="PROSITE" id="PS51987">
    <property type="entry name" value="GS_CATALYTIC"/>
    <property type="match status" value="1"/>
</dbReference>
<dbReference type="VEuPathDB" id="VectorBase:LDEU006705"/>
<dbReference type="InterPro" id="IPR036651">
    <property type="entry name" value="Gln_synt_N_sf"/>
</dbReference>
<keyword evidence="3" id="KW-0436">Ligase</keyword>
<dbReference type="EMBL" id="NCKV01003820">
    <property type="protein sequence ID" value="RWS25335.1"/>
    <property type="molecule type" value="Genomic_DNA"/>
</dbReference>
<dbReference type="SUPFAM" id="SSF55931">
    <property type="entry name" value="Glutamine synthetase/guanido kinase"/>
    <property type="match status" value="1"/>
</dbReference>
<dbReference type="GO" id="GO:0005524">
    <property type="term" value="F:ATP binding"/>
    <property type="evidence" value="ECO:0007669"/>
    <property type="project" value="UniProtKB-KW"/>
</dbReference>
<evidence type="ECO:0000256" key="2">
    <source>
        <dbReference type="ARBA" id="ARBA00012937"/>
    </source>
</evidence>
<name>A0A443SD26_9ACAR</name>
<accession>A0A443SD26</accession>
<reference evidence="11 12" key="1">
    <citation type="journal article" date="2018" name="Gigascience">
        <title>Genomes of trombidid mites reveal novel predicted allergens and laterally-transferred genes associated with secondary metabolism.</title>
        <authorList>
            <person name="Dong X."/>
            <person name="Chaisiri K."/>
            <person name="Xia D."/>
            <person name="Armstrong S.D."/>
            <person name="Fang Y."/>
            <person name="Donnelly M.J."/>
            <person name="Kadowaki T."/>
            <person name="McGarry J.W."/>
            <person name="Darby A.C."/>
            <person name="Makepeace B.L."/>
        </authorList>
    </citation>
    <scope>NUCLEOTIDE SEQUENCE [LARGE SCALE GENOMIC DNA]</scope>
    <source>
        <strain evidence="11">UoL-UT</strain>
    </source>
</reference>
<dbReference type="PANTHER" id="PTHR20852">
    <property type="entry name" value="GLUTAMINE SYNTHETASE"/>
    <property type="match status" value="1"/>
</dbReference>
<organism evidence="11 12">
    <name type="scientific">Leptotrombidium deliense</name>
    <dbReference type="NCBI Taxonomy" id="299467"/>
    <lineage>
        <taxon>Eukaryota</taxon>
        <taxon>Metazoa</taxon>
        <taxon>Ecdysozoa</taxon>
        <taxon>Arthropoda</taxon>
        <taxon>Chelicerata</taxon>
        <taxon>Arachnida</taxon>
        <taxon>Acari</taxon>
        <taxon>Acariformes</taxon>
        <taxon>Trombidiformes</taxon>
        <taxon>Prostigmata</taxon>
        <taxon>Anystina</taxon>
        <taxon>Parasitengona</taxon>
        <taxon>Trombiculoidea</taxon>
        <taxon>Trombiculidae</taxon>
        <taxon>Leptotrombidium</taxon>
    </lineage>
</organism>
<dbReference type="Gene3D" id="3.10.20.70">
    <property type="entry name" value="Glutamine synthetase, N-terminal domain"/>
    <property type="match status" value="1"/>
</dbReference>
<keyword evidence="5" id="KW-0067">ATP-binding</keyword>
<keyword evidence="4" id="KW-0547">Nucleotide-binding</keyword>
<dbReference type="Gene3D" id="3.30.590.10">
    <property type="entry name" value="Glutamine synthetase/guanido kinase, catalytic domain"/>
    <property type="match status" value="1"/>
</dbReference>
<evidence type="ECO:0000259" key="10">
    <source>
        <dbReference type="PROSITE" id="PS51987"/>
    </source>
</evidence>
<dbReference type="InterPro" id="IPR008146">
    <property type="entry name" value="Gln_synth_cat_dom"/>
</dbReference>
<feature type="domain" description="GS beta-grasp" evidence="9">
    <location>
        <begin position="20"/>
        <end position="100"/>
    </location>
</feature>
<dbReference type="InterPro" id="IPR050292">
    <property type="entry name" value="Glutamine_Synthetase"/>
</dbReference>
<dbReference type="FunFam" id="3.30.590.10:FF:000004">
    <property type="entry name" value="Glutamine synthetase"/>
    <property type="match status" value="1"/>
</dbReference>
<sequence>MANYSILQSFLSLNQPDDKIQVNYVWIDGTGEQLRCKTKTVPFVPVKPSELPIWRYCGSATGQATGNLAEFGLIPVALYNDPFRRGNNKLVLCESVDVEDKPTKTNKRSSCLSVINKVNEDFAPWFGVEQEYTLIDVDDCRPLGWPKKGFPGPQGPYYCGVGAEKTYGRHVMESHYRACLYAGIPIAGENAEVMPAEWEYQVGPCAGIAIGDDVWMSRFILHRVAEEFGAKVTFDPKVIQGDWNGAGAHMNFSTKQMRAKGGLKHIEAAVLKLRDTHNQHIPYYDANGGKDNERRLTGNHETSKINEFTSGVGDRGASVRIPLQVAKDGCGYLEDRRPASNCDPYVVAEAIVRTSVLLIMK</sequence>
<keyword evidence="12" id="KW-1185">Reference proteome</keyword>
<dbReference type="Pfam" id="PF00120">
    <property type="entry name" value="Gln-synt_C"/>
    <property type="match status" value="1"/>
</dbReference>
<dbReference type="SMART" id="SM01230">
    <property type="entry name" value="Gln-synt_C"/>
    <property type="match status" value="1"/>
</dbReference>
<dbReference type="GO" id="GO:0006542">
    <property type="term" value="P:glutamine biosynthetic process"/>
    <property type="evidence" value="ECO:0007669"/>
    <property type="project" value="InterPro"/>
</dbReference>
<gene>
    <name evidence="11" type="ORF">B4U80_07445</name>
</gene>
<dbReference type="STRING" id="299467.A0A443SD26"/>
<evidence type="ECO:0000256" key="5">
    <source>
        <dbReference type="ARBA" id="ARBA00022840"/>
    </source>
</evidence>
<dbReference type="EC" id="6.3.1.2" evidence="2"/>
<evidence type="ECO:0000256" key="7">
    <source>
        <dbReference type="PROSITE-ProRule" id="PRU01330"/>
    </source>
</evidence>
<dbReference type="InterPro" id="IPR014746">
    <property type="entry name" value="Gln_synth/guanido_kin_cat_dom"/>
</dbReference>
<dbReference type="OrthoDB" id="1936100at2759"/>
<comment type="catalytic activity">
    <reaction evidence="6">
        <text>L-glutamate + NH4(+) + ATP = L-glutamine + ADP + phosphate + H(+)</text>
        <dbReference type="Rhea" id="RHEA:16169"/>
        <dbReference type="ChEBI" id="CHEBI:15378"/>
        <dbReference type="ChEBI" id="CHEBI:28938"/>
        <dbReference type="ChEBI" id="CHEBI:29985"/>
        <dbReference type="ChEBI" id="CHEBI:30616"/>
        <dbReference type="ChEBI" id="CHEBI:43474"/>
        <dbReference type="ChEBI" id="CHEBI:58359"/>
        <dbReference type="ChEBI" id="CHEBI:456216"/>
        <dbReference type="EC" id="6.3.1.2"/>
    </reaction>
</comment>
<proteinExistence type="inferred from homology"/>
<dbReference type="GO" id="GO:0005737">
    <property type="term" value="C:cytoplasm"/>
    <property type="evidence" value="ECO:0007669"/>
    <property type="project" value="TreeGrafter"/>
</dbReference>
<dbReference type="PANTHER" id="PTHR20852:SF57">
    <property type="entry name" value="GLUTAMINE SYNTHETASE 2 CYTOPLASMIC"/>
    <property type="match status" value="1"/>
</dbReference>
<dbReference type="InterPro" id="IPR008147">
    <property type="entry name" value="Gln_synt_N"/>
</dbReference>
<evidence type="ECO:0000256" key="4">
    <source>
        <dbReference type="ARBA" id="ARBA00022741"/>
    </source>
</evidence>
<dbReference type="GO" id="GO:0004356">
    <property type="term" value="F:glutamine synthetase activity"/>
    <property type="evidence" value="ECO:0007669"/>
    <property type="project" value="UniProtKB-EC"/>
</dbReference>
<dbReference type="SUPFAM" id="SSF54368">
    <property type="entry name" value="Glutamine synthetase, N-terminal domain"/>
    <property type="match status" value="1"/>
</dbReference>
<comment type="similarity">
    <text evidence="1 7 8">Belongs to the glutamine synthetase family.</text>
</comment>
<dbReference type="AlphaFoldDB" id="A0A443SD26"/>
<evidence type="ECO:0000256" key="1">
    <source>
        <dbReference type="ARBA" id="ARBA00009897"/>
    </source>
</evidence>
<dbReference type="PROSITE" id="PS51986">
    <property type="entry name" value="GS_BETA_GRASP"/>
    <property type="match status" value="1"/>
</dbReference>
<evidence type="ECO:0000313" key="11">
    <source>
        <dbReference type="EMBL" id="RWS25335.1"/>
    </source>
</evidence>
<protein>
    <recommendedName>
        <fullName evidence="2">glutamine synthetase</fullName>
        <ecNumber evidence="2">6.3.1.2</ecNumber>
    </recommendedName>
</protein>